<name>A0A1L7WY95_9HELO</name>
<dbReference type="EMBL" id="FJOG01000010">
    <property type="protein sequence ID" value="CZR57734.1"/>
    <property type="molecule type" value="Genomic_DNA"/>
</dbReference>
<feature type="compositionally biased region" description="Basic and acidic residues" evidence="1">
    <location>
        <begin position="62"/>
        <end position="73"/>
    </location>
</feature>
<protein>
    <submittedName>
        <fullName evidence="2">Uncharacterized protein</fullName>
    </submittedName>
</protein>
<dbReference type="AlphaFoldDB" id="A0A1L7WY95"/>
<proteinExistence type="predicted"/>
<gene>
    <name evidence="2" type="ORF">PAC_07623</name>
</gene>
<evidence type="ECO:0000256" key="1">
    <source>
        <dbReference type="SAM" id="MobiDB-lite"/>
    </source>
</evidence>
<keyword evidence="3" id="KW-1185">Reference proteome</keyword>
<organism evidence="2 3">
    <name type="scientific">Phialocephala subalpina</name>
    <dbReference type="NCBI Taxonomy" id="576137"/>
    <lineage>
        <taxon>Eukaryota</taxon>
        <taxon>Fungi</taxon>
        <taxon>Dikarya</taxon>
        <taxon>Ascomycota</taxon>
        <taxon>Pezizomycotina</taxon>
        <taxon>Leotiomycetes</taxon>
        <taxon>Helotiales</taxon>
        <taxon>Mollisiaceae</taxon>
        <taxon>Phialocephala</taxon>
        <taxon>Phialocephala fortinii species complex</taxon>
    </lineage>
</organism>
<sequence>MALGISLRPTSKSSAAINMLKARYCNWPPKFATMPTLPLFHNLSHRAPLKTEGRLRTTLRNIENREDSTGPRKRDPRPRMVVCQNAGGAERANEIVRELGKEYPPGLDFTVDGFMLCDEVKPPYGGRGSFFPFVGVPQEDQQGPSFQPSRNTSILPPCSQAFLNLSTPCFGASNFRPSAFSGTPLCATSLFDFRISFFTSDTVPQTHPQPNRSTAPTLLVTFLNHVKLEKEEGGICVTVFERATPIPSSSGIIDEDKQQPLFA</sequence>
<reference evidence="2 3" key="1">
    <citation type="submission" date="2016-03" db="EMBL/GenBank/DDBJ databases">
        <authorList>
            <person name="Ploux O."/>
        </authorList>
    </citation>
    <scope>NUCLEOTIDE SEQUENCE [LARGE SCALE GENOMIC DNA]</scope>
    <source>
        <strain evidence="2 3">UAMH 11012</strain>
    </source>
</reference>
<accession>A0A1L7WY95</accession>
<feature type="region of interest" description="Disordered" evidence="1">
    <location>
        <begin position="56"/>
        <end position="79"/>
    </location>
</feature>
<evidence type="ECO:0000313" key="3">
    <source>
        <dbReference type="Proteomes" id="UP000184330"/>
    </source>
</evidence>
<evidence type="ECO:0000313" key="2">
    <source>
        <dbReference type="EMBL" id="CZR57734.1"/>
    </source>
</evidence>
<dbReference type="Proteomes" id="UP000184330">
    <property type="component" value="Unassembled WGS sequence"/>
</dbReference>